<evidence type="ECO:0000256" key="1">
    <source>
        <dbReference type="ARBA" id="ARBA00010371"/>
    </source>
</evidence>
<dbReference type="InterPro" id="IPR013149">
    <property type="entry name" value="ADH-like_C"/>
</dbReference>
<dbReference type="STRING" id="675120.N1PNJ5"/>
<reference evidence="5" key="1">
    <citation type="journal article" date="2012" name="PLoS Genet.">
        <title>The genomes of the fungal plant pathogens Cladosporium fulvum and Dothistroma septosporum reveal adaptation to different hosts and lifestyles but also signatures of common ancestry.</title>
        <authorList>
            <person name="de Wit P.J.G.M."/>
            <person name="van der Burgt A."/>
            <person name="Oekmen B."/>
            <person name="Stergiopoulos I."/>
            <person name="Abd-Elsalam K.A."/>
            <person name="Aerts A.L."/>
            <person name="Bahkali A.H."/>
            <person name="Beenen H.G."/>
            <person name="Chettri P."/>
            <person name="Cox M.P."/>
            <person name="Datema E."/>
            <person name="de Vries R.P."/>
            <person name="Dhillon B."/>
            <person name="Ganley A.R."/>
            <person name="Griffiths S.A."/>
            <person name="Guo Y."/>
            <person name="Hamelin R.C."/>
            <person name="Henrissat B."/>
            <person name="Kabir M.S."/>
            <person name="Jashni M.K."/>
            <person name="Kema G."/>
            <person name="Klaubauf S."/>
            <person name="Lapidus A."/>
            <person name="Levasseur A."/>
            <person name="Lindquist E."/>
            <person name="Mehrabi R."/>
            <person name="Ohm R.A."/>
            <person name="Owen T.J."/>
            <person name="Salamov A."/>
            <person name="Schwelm A."/>
            <person name="Schijlen E."/>
            <person name="Sun H."/>
            <person name="van den Burg H.A."/>
            <person name="van Ham R.C.H.J."/>
            <person name="Zhang S."/>
            <person name="Goodwin S.B."/>
            <person name="Grigoriev I.V."/>
            <person name="Collemare J."/>
            <person name="Bradshaw R.E."/>
        </authorList>
    </citation>
    <scope>NUCLEOTIDE SEQUENCE [LARGE SCALE GENOMIC DNA]</scope>
    <source>
        <strain evidence="5">NZE10 / CBS 128990</strain>
    </source>
</reference>
<dbReference type="GO" id="GO:0016491">
    <property type="term" value="F:oxidoreductase activity"/>
    <property type="evidence" value="ECO:0007669"/>
    <property type="project" value="InterPro"/>
</dbReference>
<dbReference type="SUPFAM" id="SSF51735">
    <property type="entry name" value="NAD(P)-binding Rossmann-fold domains"/>
    <property type="match status" value="1"/>
</dbReference>
<dbReference type="CDD" id="cd08252">
    <property type="entry name" value="AL_MDR"/>
    <property type="match status" value="1"/>
</dbReference>
<accession>N1PNJ5</accession>
<sequence>MSQQKAIHYQKPGKASEVFALTTIDKPKAEANDLLVKLKACAVNPVDTKIREGKFPASDVTGYDAAGVVEEAGNGVKGFKTGDEVYYSGALGRQGSTAQYGVIDYRLAAIRPKKFDWVESACLPLVTVTAWELLEEHFNLVQDDPRGKQKEKSILIINGAGGVGSIGTQLARKVFKLGKVIVTASRPETIKHAEKMGATHVISHREALKPQLKEKVGVEGVDYIFICYDTNSYMPTAVEIANPKAKICSIVEITDKLDGMHDSNAFMKQLTFSWELMLSKSVHQYELESQGDILKRAAKLYDDGTLISLENERYILSVENLVKAHEKLESGKAIGKIGLEIGSDIQ</sequence>
<keyword evidence="2" id="KW-0521">NADP</keyword>
<gene>
    <name evidence="4" type="ORF">DOTSEDRAFT_171955</name>
</gene>
<dbReference type="HOGENOM" id="CLU_026673_3_0_1"/>
<dbReference type="PANTHER" id="PTHR44154:SF1">
    <property type="entry name" value="QUINONE OXIDOREDUCTASE"/>
    <property type="match status" value="1"/>
</dbReference>
<evidence type="ECO:0000313" key="4">
    <source>
        <dbReference type="EMBL" id="EME43994.1"/>
    </source>
</evidence>
<evidence type="ECO:0000313" key="5">
    <source>
        <dbReference type="Proteomes" id="UP000016933"/>
    </source>
</evidence>
<dbReference type="Gene3D" id="3.40.50.720">
    <property type="entry name" value="NAD(P)-binding Rossmann-like Domain"/>
    <property type="match status" value="1"/>
</dbReference>
<dbReference type="Gene3D" id="3.90.180.10">
    <property type="entry name" value="Medium-chain alcohol dehydrogenases, catalytic domain"/>
    <property type="match status" value="1"/>
</dbReference>
<name>N1PNJ5_DOTSN</name>
<dbReference type="InterPro" id="IPR014182">
    <property type="entry name" value="ADH_Zn_typ-1"/>
</dbReference>
<dbReference type="InterPro" id="IPR036291">
    <property type="entry name" value="NAD(P)-bd_dom_sf"/>
</dbReference>
<organism evidence="4 5">
    <name type="scientific">Dothistroma septosporum (strain NZE10 / CBS 128990)</name>
    <name type="common">Red band needle blight fungus</name>
    <name type="synonym">Mycosphaerella pini</name>
    <dbReference type="NCBI Taxonomy" id="675120"/>
    <lineage>
        <taxon>Eukaryota</taxon>
        <taxon>Fungi</taxon>
        <taxon>Dikarya</taxon>
        <taxon>Ascomycota</taxon>
        <taxon>Pezizomycotina</taxon>
        <taxon>Dothideomycetes</taxon>
        <taxon>Dothideomycetidae</taxon>
        <taxon>Mycosphaerellales</taxon>
        <taxon>Mycosphaerellaceae</taxon>
        <taxon>Dothistroma</taxon>
    </lineage>
</organism>
<evidence type="ECO:0000259" key="3">
    <source>
        <dbReference type="SMART" id="SM00829"/>
    </source>
</evidence>
<dbReference type="InterPro" id="IPR051603">
    <property type="entry name" value="Zinc-ADH_QOR/CCCR"/>
</dbReference>
<feature type="domain" description="Enoyl reductase (ER)" evidence="3">
    <location>
        <begin position="14"/>
        <end position="339"/>
    </location>
</feature>
<dbReference type="Pfam" id="PF08240">
    <property type="entry name" value="ADH_N"/>
    <property type="match status" value="1"/>
</dbReference>
<dbReference type="SUPFAM" id="SSF50129">
    <property type="entry name" value="GroES-like"/>
    <property type="match status" value="1"/>
</dbReference>
<dbReference type="Proteomes" id="UP000016933">
    <property type="component" value="Unassembled WGS sequence"/>
</dbReference>
<dbReference type="GO" id="GO:0008270">
    <property type="term" value="F:zinc ion binding"/>
    <property type="evidence" value="ECO:0007669"/>
    <property type="project" value="InterPro"/>
</dbReference>
<proteinExistence type="inferred from homology"/>
<comment type="similarity">
    <text evidence="1">Belongs to the zinc-containing alcohol dehydrogenase family. Quinone oxidoreductase subfamily.</text>
</comment>
<dbReference type="eggNOG" id="KOG1198">
    <property type="taxonomic scope" value="Eukaryota"/>
</dbReference>
<dbReference type="OMA" id="MFGTPDM"/>
<dbReference type="Pfam" id="PF00107">
    <property type="entry name" value="ADH_zinc_N"/>
    <property type="match status" value="1"/>
</dbReference>
<dbReference type="InterPro" id="IPR020843">
    <property type="entry name" value="ER"/>
</dbReference>
<dbReference type="InterPro" id="IPR011032">
    <property type="entry name" value="GroES-like_sf"/>
</dbReference>
<dbReference type="InterPro" id="IPR013154">
    <property type="entry name" value="ADH-like_N"/>
</dbReference>
<dbReference type="SMART" id="SM00829">
    <property type="entry name" value="PKS_ER"/>
    <property type="match status" value="1"/>
</dbReference>
<evidence type="ECO:0000256" key="2">
    <source>
        <dbReference type="ARBA" id="ARBA00022857"/>
    </source>
</evidence>
<protein>
    <recommendedName>
        <fullName evidence="3">Enoyl reductase (ER) domain-containing protein</fullName>
    </recommendedName>
</protein>
<reference evidence="4 5" key="2">
    <citation type="journal article" date="2012" name="PLoS Pathog.">
        <title>Diverse lifestyles and strategies of plant pathogenesis encoded in the genomes of eighteen Dothideomycetes fungi.</title>
        <authorList>
            <person name="Ohm R.A."/>
            <person name="Feau N."/>
            <person name="Henrissat B."/>
            <person name="Schoch C.L."/>
            <person name="Horwitz B.A."/>
            <person name="Barry K.W."/>
            <person name="Condon B.J."/>
            <person name="Copeland A.C."/>
            <person name="Dhillon B."/>
            <person name="Glaser F."/>
            <person name="Hesse C.N."/>
            <person name="Kosti I."/>
            <person name="LaButti K."/>
            <person name="Lindquist E.A."/>
            <person name="Lucas S."/>
            <person name="Salamov A.A."/>
            <person name="Bradshaw R.E."/>
            <person name="Ciuffetti L."/>
            <person name="Hamelin R.C."/>
            <person name="Kema G.H.J."/>
            <person name="Lawrence C."/>
            <person name="Scott J.A."/>
            <person name="Spatafora J.W."/>
            <person name="Turgeon B.G."/>
            <person name="de Wit P.J.G.M."/>
            <person name="Zhong S."/>
            <person name="Goodwin S.B."/>
            <person name="Grigoriev I.V."/>
        </authorList>
    </citation>
    <scope>NUCLEOTIDE SEQUENCE [LARGE SCALE GENOMIC DNA]</scope>
    <source>
        <strain evidence="5">NZE10 / CBS 128990</strain>
    </source>
</reference>
<dbReference type="PANTHER" id="PTHR44154">
    <property type="entry name" value="QUINONE OXIDOREDUCTASE"/>
    <property type="match status" value="1"/>
</dbReference>
<dbReference type="EMBL" id="KB446539">
    <property type="protein sequence ID" value="EME43994.1"/>
    <property type="molecule type" value="Genomic_DNA"/>
</dbReference>
<dbReference type="OrthoDB" id="3509362at2759"/>
<dbReference type="AlphaFoldDB" id="N1PNJ5"/>
<keyword evidence="5" id="KW-1185">Reference proteome</keyword>